<dbReference type="Pfam" id="PF02114">
    <property type="entry name" value="Phosducin"/>
    <property type="match status" value="1"/>
</dbReference>
<feature type="region of interest" description="Disordered" evidence="2">
    <location>
        <begin position="110"/>
        <end position="138"/>
    </location>
</feature>
<dbReference type="PANTHER" id="PTHR46052:SF1">
    <property type="entry name" value="PHOSDUCIN-LIKE PROTEIN"/>
    <property type="match status" value="1"/>
</dbReference>
<dbReference type="PANTHER" id="PTHR46052">
    <property type="entry name" value="PHOSDUCIN-LIKE PROTEIN"/>
    <property type="match status" value="1"/>
</dbReference>
<dbReference type="InterPro" id="IPR051499">
    <property type="entry name" value="Phosducin-like_reg"/>
</dbReference>
<reference evidence="4" key="1">
    <citation type="submission" date="2015-01" db="EMBL/GenBank/DDBJ databases">
        <authorList>
            <person name="Durling Mikael"/>
        </authorList>
    </citation>
    <scope>NUCLEOTIDE SEQUENCE</scope>
</reference>
<dbReference type="InterPro" id="IPR036249">
    <property type="entry name" value="Thioredoxin-like_sf"/>
</dbReference>
<feature type="compositionally biased region" description="Basic and acidic residues" evidence="2">
    <location>
        <begin position="17"/>
        <end position="35"/>
    </location>
</feature>
<dbReference type="InterPro" id="IPR001200">
    <property type="entry name" value="Phosducin"/>
</dbReference>
<feature type="region of interest" description="Disordered" evidence="2">
    <location>
        <begin position="54"/>
        <end position="75"/>
    </location>
</feature>
<evidence type="ECO:0000259" key="3">
    <source>
        <dbReference type="Pfam" id="PF02114"/>
    </source>
</evidence>
<accession>A0A0B7JVT2</accession>
<feature type="region of interest" description="Disordered" evidence="2">
    <location>
        <begin position="1"/>
        <end position="35"/>
    </location>
</feature>
<organism evidence="4">
    <name type="scientific">Bionectria ochroleuca</name>
    <name type="common">Gliocladium roseum</name>
    <dbReference type="NCBI Taxonomy" id="29856"/>
    <lineage>
        <taxon>Eukaryota</taxon>
        <taxon>Fungi</taxon>
        <taxon>Dikarya</taxon>
        <taxon>Ascomycota</taxon>
        <taxon>Pezizomycotina</taxon>
        <taxon>Sordariomycetes</taxon>
        <taxon>Hypocreomycetidae</taxon>
        <taxon>Hypocreales</taxon>
        <taxon>Bionectriaceae</taxon>
        <taxon>Clonostachys</taxon>
    </lineage>
</organism>
<proteinExistence type="inferred from homology"/>
<evidence type="ECO:0000256" key="1">
    <source>
        <dbReference type="ARBA" id="ARBA00009686"/>
    </source>
</evidence>
<comment type="similarity">
    <text evidence="1">Belongs to the phosducin family.</text>
</comment>
<gene>
    <name evidence="4" type="ORF">BN869_000005171_1</name>
</gene>
<dbReference type="EMBL" id="CDPU01000013">
    <property type="protein sequence ID" value="CEO49114.1"/>
    <property type="molecule type" value="Genomic_DNA"/>
</dbReference>
<dbReference type="SUPFAM" id="SSF52833">
    <property type="entry name" value="Thioredoxin-like"/>
    <property type="match status" value="1"/>
</dbReference>
<dbReference type="GO" id="GO:0008277">
    <property type="term" value="P:regulation of G protein-coupled receptor signaling pathway"/>
    <property type="evidence" value="ECO:0007669"/>
    <property type="project" value="InterPro"/>
</dbReference>
<evidence type="ECO:0000313" key="4">
    <source>
        <dbReference type="EMBL" id="CEO49114.1"/>
    </source>
</evidence>
<dbReference type="CDD" id="cd02987">
    <property type="entry name" value="Phd_like_Phd"/>
    <property type="match status" value="1"/>
</dbReference>
<dbReference type="AlphaFoldDB" id="A0A0B7JVT2"/>
<name>A0A0B7JVT2_BIOOC</name>
<evidence type="ECO:0000256" key="2">
    <source>
        <dbReference type="SAM" id="MobiDB-lite"/>
    </source>
</evidence>
<dbReference type="InterPro" id="IPR024253">
    <property type="entry name" value="Phosducin_thioredoxin-like_dom"/>
</dbReference>
<sequence>MTTAAQEEFNELISKNTPRETIHPEDRNDPDLRHQEDLEEEDIYRNNQIDAAMRAPTNNDQAALRLPPASFDSGRATGVKGVIADARNFEAARRTKWRSKAHAVRRSIFGLDGTPYNAGKNESESEEDTHSGSDKDDDSFLAQWRESRRRELESENAGSSIRTRRTSPSVREYGRFDEVDAMGYLDAIEKVARDTTVVVFVYDNECEVSATIEAALVPLVHKHRTVHFVKVHYDEIEFDNAAVPSVLAYRHQGNLVANLTGIIEMIPEDEPFTTNSLAKLFQRHGIF</sequence>
<feature type="domain" description="Phosducin" evidence="3">
    <location>
        <begin position="76"/>
        <end position="285"/>
    </location>
</feature>
<dbReference type="Gene3D" id="3.40.30.10">
    <property type="entry name" value="Glutaredoxin"/>
    <property type="match status" value="1"/>
</dbReference>
<protein>
    <recommendedName>
        <fullName evidence="3">Phosducin domain-containing protein</fullName>
    </recommendedName>
</protein>